<evidence type="ECO:0000256" key="1">
    <source>
        <dbReference type="ARBA" id="ARBA00006328"/>
    </source>
</evidence>
<evidence type="ECO:0000259" key="3">
    <source>
        <dbReference type="Pfam" id="PF05368"/>
    </source>
</evidence>
<dbReference type="EMBL" id="JACJVO010000003">
    <property type="protein sequence ID" value="MBB6729967.1"/>
    <property type="molecule type" value="Genomic_DNA"/>
</dbReference>
<reference evidence="4 5" key="1">
    <citation type="submission" date="2020-08" db="EMBL/GenBank/DDBJ databases">
        <title>Cohnella phylogeny.</title>
        <authorList>
            <person name="Dunlap C."/>
        </authorList>
    </citation>
    <scope>NUCLEOTIDE SEQUENCE [LARGE SCALE GENOMIC DNA]</scope>
    <source>
        <strain evidence="4 5">CBP 2801</strain>
    </source>
</reference>
<dbReference type="Pfam" id="PF05368">
    <property type="entry name" value="NmrA"/>
    <property type="match status" value="1"/>
</dbReference>
<evidence type="ECO:0000256" key="2">
    <source>
        <dbReference type="ARBA" id="ARBA00022857"/>
    </source>
</evidence>
<sequence length="297" mass="32220">MGNAGKTILVMGATGRQGGATARRLLADGWSVRAFTRAPSDEAAQRLAREGARLCAGDMNDRDALDAAMEGTYGVFSVQPPEWDPSDAATDKEIQLGRNVADAAMQAGVRHFVYSSVGGADRQARFRYSAKWEIEKHIREIGLRATVLRPAGFMESYANPLFGLNDGILAEATKPDVPVKLIAVDDVASFAALAFERPEEFVGRTIELAGDAPTPLEMAASISKALRRPVRYANVPIAAIRSRNETLADLYEWLNGDSYEVNFNELRRLHPALMTFDAWLGAKGAALLEAALRPEQG</sequence>
<dbReference type="Gene3D" id="3.40.50.720">
    <property type="entry name" value="NAD(P)-binding Rossmann-like Domain"/>
    <property type="match status" value="1"/>
</dbReference>
<dbReference type="PANTHER" id="PTHR42748">
    <property type="entry name" value="NITROGEN METABOLITE REPRESSION PROTEIN NMRA FAMILY MEMBER"/>
    <property type="match status" value="1"/>
</dbReference>
<dbReference type="Proteomes" id="UP000564644">
    <property type="component" value="Unassembled WGS sequence"/>
</dbReference>
<dbReference type="PANTHER" id="PTHR42748:SF7">
    <property type="entry name" value="NMRA LIKE REDOX SENSOR 1-RELATED"/>
    <property type="match status" value="1"/>
</dbReference>
<gene>
    <name evidence="4" type="ORF">H7C18_03570</name>
</gene>
<dbReference type="InterPro" id="IPR008030">
    <property type="entry name" value="NmrA-like"/>
</dbReference>
<dbReference type="RefSeq" id="WP_185127627.1">
    <property type="nucleotide sequence ID" value="NZ_JACJVO010000003.1"/>
</dbReference>
<comment type="similarity">
    <text evidence="1">Belongs to the NmrA-type oxidoreductase family.</text>
</comment>
<evidence type="ECO:0000313" key="4">
    <source>
        <dbReference type="EMBL" id="MBB6729967.1"/>
    </source>
</evidence>
<dbReference type="InterPro" id="IPR051164">
    <property type="entry name" value="NmrA-like_oxidored"/>
</dbReference>
<dbReference type="InterPro" id="IPR036291">
    <property type="entry name" value="NAD(P)-bd_dom_sf"/>
</dbReference>
<protein>
    <submittedName>
        <fullName evidence="4">NmrA/HSCARG family protein</fullName>
    </submittedName>
</protein>
<feature type="domain" description="NmrA-like" evidence="3">
    <location>
        <begin position="6"/>
        <end position="256"/>
    </location>
</feature>
<keyword evidence="2" id="KW-0521">NADP</keyword>
<proteinExistence type="inferred from homology"/>
<dbReference type="AlphaFoldDB" id="A0A7X0VU72"/>
<evidence type="ECO:0000313" key="5">
    <source>
        <dbReference type="Proteomes" id="UP000564644"/>
    </source>
</evidence>
<dbReference type="CDD" id="cd05251">
    <property type="entry name" value="NmrA_like_SDR_a"/>
    <property type="match status" value="1"/>
</dbReference>
<name>A0A7X0VU72_9BACL</name>
<comment type="caution">
    <text evidence="4">The sequence shown here is derived from an EMBL/GenBank/DDBJ whole genome shotgun (WGS) entry which is preliminary data.</text>
</comment>
<dbReference type="Gene3D" id="3.90.25.10">
    <property type="entry name" value="UDP-galactose 4-epimerase, domain 1"/>
    <property type="match status" value="1"/>
</dbReference>
<organism evidence="4 5">
    <name type="scientific">Cohnella zeiphila</name>
    <dbReference type="NCBI Taxonomy" id="2761120"/>
    <lineage>
        <taxon>Bacteria</taxon>
        <taxon>Bacillati</taxon>
        <taxon>Bacillota</taxon>
        <taxon>Bacilli</taxon>
        <taxon>Bacillales</taxon>
        <taxon>Paenibacillaceae</taxon>
        <taxon>Cohnella</taxon>
    </lineage>
</organism>
<keyword evidence="5" id="KW-1185">Reference proteome</keyword>
<dbReference type="SUPFAM" id="SSF51735">
    <property type="entry name" value="NAD(P)-binding Rossmann-fold domains"/>
    <property type="match status" value="1"/>
</dbReference>
<accession>A0A7X0VU72</accession>